<sequence length="595" mass="63846">MALNNFGRVGSFSCHIWPHFSIRKKAPTLSPPNRSGISASTTSRLHSLTPGKTGGRKGSRPLFSRFLQSPFPCSKEKRLLETSHRLKSVQHVSSQTFFQDGDSCLHLALHQTHALGGFLGPGRCILPCSYPSQLPEVPALLLSRPGLPVLGDALWIGHSSTSFHQTHGRSECTPPITWGSTASVFRRLALTPARSSTASATPRVLLEGAPLFRTPSQCSQVRPHSLSGFHIRGNEFSDPHQSGQGLTATCIRPPFEGQMGAVPISYHSSRFPLTKRYPELCSRLRAVGTSLPTSSSALSLSSLEMVSRQSANTDSHPSVLSPPPSMEARRGDPVGRRTASSLATVFTSHNGCEHGRLGRSSGTPQPDIIRIVVSSGVSPAHKQSQNASSLSNCFSIPITSSGLLCDGIDRQHISRGLHPETGRYTFSLPVSGNNEITCSLQEPKRLSLVQTHTRSSQRPGGRFVSQTPVTSIGVDTSSGSGQSDIHHIQLSTGRPVCDQRQPLTSSVCESSVRTSSVGGRRAFVRLGSTGRLRLSPTHSNSPNLRENQCELLPDPPDSPLVAQEILVQRPSRSPVPISQGTPAHSNIIGIRVDSG</sequence>
<evidence type="ECO:0000256" key="1">
    <source>
        <dbReference type="SAM" id="MobiDB-lite"/>
    </source>
</evidence>
<gene>
    <name evidence="2" type="ORF">DPMN_104526</name>
</gene>
<dbReference type="EMBL" id="JAIWYP010000004">
    <property type="protein sequence ID" value="KAH3831264.1"/>
    <property type="molecule type" value="Genomic_DNA"/>
</dbReference>
<protein>
    <submittedName>
        <fullName evidence="2">Uncharacterized protein</fullName>
    </submittedName>
</protein>
<feature type="compositionally biased region" description="Polar residues" evidence="1">
    <location>
        <begin position="31"/>
        <end position="46"/>
    </location>
</feature>
<dbReference type="PANTHER" id="PTHR33066:SF2">
    <property type="entry name" value="FILAGGRIN-2-LIKE"/>
    <property type="match status" value="1"/>
</dbReference>
<proteinExistence type="predicted"/>
<keyword evidence="3" id="KW-1185">Reference proteome</keyword>
<comment type="caution">
    <text evidence="2">The sequence shown here is derived from an EMBL/GenBank/DDBJ whole genome shotgun (WGS) entry which is preliminary data.</text>
</comment>
<feature type="region of interest" description="Disordered" evidence="1">
    <location>
        <begin position="27"/>
        <end position="59"/>
    </location>
</feature>
<feature type="region of interest" description="Disordered" evidence="1">
    <location>
        <begin position="305"/>
        <end position="337"/>
    </location>
</feature>
<reference evidence="2" key="1">
    <citation type="journal article" date="2019" name="bioRxiv">
        <title>The Genome of the Zebra Mussel, Dreissena polymorpha: A Resource for Invasive Species Research.</title>
        <authorList>
            <person name="McCartney M.A."/>
            <person name="Auch B."/>
            <person name="Kono T."/>
            <person name="Mallez S."/>
            <person name="Zhang Y."/>
            <person name="Obille A."/>
            <person name="Becker A."/>
            <person name="Abrahante J.E."/>
            <person name="Garbe J."/>
            <person name="Badalamenti J.P."/>
            <person name="Herman A."/>
            <person name="Mangelson H."/>
            <person name="Liachko I."/>
            <person name="Sullivan S."/>
            <person name="Sone E.D."/>
            <person name="Koren S."/>
            <person name="Silverstein K.A.T."/>
            <person name="Beckman K.B."/>
            <person name="Gohl D.M."/>
        </authorList>
    </citation>
    <scope>NUCLEOTIDE SEQUENCE</scope>
    <source>
        <strain evidence="2">Duluth1</strain>
        <tissue evidence="2">Whole animal</tissue>
    </source>
</reference>
<evidence type="ECO:0000313" key="3">
    <source>
        <dbReference type="Proteomes" id="UP000828390"/>
    </source>
</evidence>
<name>A0A9D4H7Y6_DREPO</name>
<dbReference type="AlphaFoldDB" id="A0A9D4H7Y6"/>
<reference evidence="2" key="2">
    <citation type="submission" date="2020-11" db="EMBL/GenBank/DDBJ databases">
        <authorList>
            <person name="McCartney M.A."/>
            <person name="Auch B."/>
            <person name="Kono T."/>
            <person name="Mallez S."/>
            <person name="Becker A."/>
            <person name="Gohl D.M."/>
            <person name="Silverstein K.A.T."/>
            <person name="Koren S."/>
            <person name="Bechman K.B."/>
            <person name="Herman A."/>
            <person name="Abrahante J.E."/>
            <person name="Garbe J."/>
        </authorList>
    </citation>
    <scope>NUCLEOTIDE SEQUENCE</scope>
    <source>
        <strain evidence="2">Duluth1</strain>
        <tissue evidence="2">Whole animal</tissue>
    </source>
</reference>
<dbReference type="Proteomes" id="UP000828390">
    <property type="component" value="Unassembled WGS sequence"/>
</dbReference>
<accession>A0A9D4H7Y6</accession>
<feature type="compositionally biased region" description="Polar residues" evidence="1">
    <location>
        <begin position="307"/>
        <end position="318"/>
    </location>
</feature>
<dbReference type="PANTHER" id="PTHR33066">
    <property type="entry name" value="INTEGRASE_SAM-LIKE_N DOMAIN-CONTAINING PROTEIN"/>
    <property type="match status" value="1"/>
</dbReference>
<evidence type="ECO:0000313" key="2">
    <source>
        <dbReference type="EMBL" id="KAH3831264.1"/>
    </source>
</evidence>
<organism evidence="2 3">
    <name type="scientific">Dreissena polymorpha</name>
    <name type="common">Zebra mussel</name>
    <name type="synonym">Mytilus polymorpha</name>
    <dbReference type="NCBI Taxonomy" id="45954"/>
    <lineage>
        <taxon>Eukaryota</taxon>
        <taxon>Metazoa</taxon>
        <taxon>Spiralia</taxon>
        <taxon>Lophotrochozoa</taxon>
        <taxon>Mollusca</taxon>
        <taxon>Bivalvia</taxon>
        <taxon>Autobranchia</taxon>
        <taxon>Heteroconchia</taxon>
        <taxon>Euheterodonta</taxon>
        <taxon>Imparidentia</taxon>
        <taxon>Neoheterodontei</taxon>
        <taxon>Myida</taxon>
        <taxon>Dreissenoidea</taxon>
        <taxon>Dreissenidae</taxon>
        <taxon>Dreissena</taxon>
    </lineage>
</organism>